<evidence type="ECO:0000256" key="2">
    <source>
        <dbReference type="ARBA" id="ARBA00009370"/>
    </source>
</evidence>
<dbReference type="GO" id="GO:0009003">
    <property type="term" value="F:signal peptidase activity"/>
    <property type="evidence" value="ECO:0007669"/>
    <property type="project" value="UniProtKB-EC"/>
</dbReference>
<evidence type="ECO:0000256" key="6">
    <source>
        <dbReference type="ARBA" id="ARBA00022801"/>
    </source>
</evidence>
<feature type="active site" evidence="7">
    <location>
        <position position="52"/>
    </location>
</feature>
<dbReference type="GO" id="GO:0004252">
    <property type="term" value="F:serine-type endopeptidase activity"/>
    <property type="evidence" value="ECO:0007669"/>
    <property type="project" value="InterPro"/>
</dbReference>
<reference evidence="12" key="1">
    <citation type="journal article" date="2020" name="mSystems">
        <title>Genome- and Community-Level Interaction Insights into Carbon Utilization and Element Cycling Functions of Hydrothermarchaeota in Hydrothermal Sediment.</title>
        <authorList>
            <person name="Zhou Z."/>
            <person name="Liu Y."/>
            <person name="Xu W."/>
            <person name="Pan J."/>
            <person name="Luo Z.H."/>
            <person name="Li M."/>
        </authorList>
    </citation>
    <scope>NUCLEOTIDE SEQUENCE [LARGE SCALE GENOMIC DNA]</scope>
    <source>
        <strain evidence="12">SpSt-855</strain>
    </source>
</reference>
<evidence type="ECO:0000256" key="9">
    <source>
        <dbReference type="RuleBase" id="RU362042"/>
    </source>
</evidence>
<protein>
    <recommendedName>
        <fullName evidence="4 8">Signal peptidase I</fullName>
        <ecNumber evidence="3 8">3.4.21.89</ecNumber>
    </recommendedName>
</protein>
<dbReference type="PROSITE" id="PS00501">
    <property type="entry name" value="SPASE_I_1"/>
    <property type="match status" value="1"/>
</dbReference>
<feature type="active site" evidence="7">
    <location>
        <position position="106"/>
    </location>
</feature>
<dbReference type="Pfam" id="PF10502">
    <property type="entry name" value="Peptidase_S26"/>
    <property type="match status" value="1"/>
</dbReference>
<evidence type="ECO:0000256" key="7">
    <source>
        <dbReference type="PIRSR" id="PIRSR600223-1"/>
    </source>
</evidence>
<comment type="catalytic activity">
    <reaction evidence="1 8">
        <text>Cleavage of hydrophobic, N-terminal signal or leader sequences from secreted and periplasmic proteins.</text>
        <dbReference type="EC" id="3.4.21.89"/>
    </reaction>
</comment>
<keyword evidence="5 8" id="KW-0645">Protease</keyword>
<keyword evidence="8" id="KW-0812">Transmembrane</keyword>
<feature type="transmembrane region" description="Helical" evidence="8">
    <location>
        <begin position="20"/>
        <end position="43"/>
    </location>
</feature>
<dbReference type="PANTHER" id="PTHR43390:SF1">
    <property type="entry name" value="CHLOROPLAST PROCESSING PEPTIDASE"/>
    <property type="match status" value="1"/>
</dbReference>
<comment type="subcellular location">
    <subcellularLocation>
        <location evidence="9">Membrane</location>
        <topology evidence="9">Single-pass type II membrane protein</topology>
    </subcellularLocation>
</comment>
<dbReference type="PANTHER" id="PTHR43390">
    <property type="entry name" value="SIGNAL PEPTIDASE I"/>
    <property type="match status" value="1"/>
</dbReference>
<dbReference type="Gene3D" id="2.10.109.10">
    <property type="entry name" value="Umud Fragment, subunit A"/>
    <property type="match status" value="1"/>
</dbReference>
<organism evidence="12">
    <name type="scientific">Acidobacterium capsulatum</name>
    <dbReference type="NCBI Taxonomy" id="33075"/>
    <lineage>
        <taxon>Bacteria</taxon>
        <taxon>Pseudomonadati</taxon>
        <taxon>Acidobacteriota</taxon>
        <taxon>Terriglobia</taxon>
        <taxon>Terriglobales</taxon>
        <taxon>Acidobacteriaceae</taxon>
        <taxon>Acidobacterium</taxon>
    </lineage>
</organism>
<dbReference type="AlphaFoldDB" id="A0A7V4XRA3"/>
<dbReference type="GO" id="GO:0006465">
    <property type="term" value="P:signal peptide processing"/>
    <property type="evidence" value="ECO:0007669"/>
    <property type="project" value="InterPro"/>
</dbReference>
<dbReference type="PROSITE" id="PS00760">
    <property type="entry name" value="SPASE_I_2"/>
    <property type="match status" value="1"/>
</dbReference>
<dbReference type="SUPFAM" id="SSF51306">
    <property type="entry name" value="LexA/Signal peptidase"/>
    <property type="match status" value="1"/>
</dbReference>
<feature type="region of interest" description="Disordered" evidence="10">
    <location>
        <begin position="1"/>
        <end position="20"/>
    </location>
</feature>
<dbReference type="InterPro" id="IPR019757">
    <property type="entry name" value="Pept_S26A_signal_pept_1_Lys-AS"/>
</dbReference>
<dbReference type="PROSITE" id="PS00761">
    <property type="entry name" value="SPASE_I_3"/>
    <property type="match status" value="1"/>
</dbReference>
<accession>A0A7V4XRA3</accession>
<evidence type="ECO:0000256" key="5">
    <source>
        <dbReference type="ARBA" id="ARBA00022670"/>
    </source>
</evidence>
<keyword evidence="8" id="KW-1133">Transmembrane helix</keyword>
<dbReference type="InterPro" id="IPR000223">
    <property type="entry name" value="Pept_S26A_signal_pept_1"/>
</dbReference>
<dbReference type="InterPro" id="IPR019758">
    <property type="entry name" value="Pept_S26A_signal_pept_1_CS"/>
</dbReference>
<comment type="caution">
    <text evidence="12">The sequence shown here is derived from an EMBL/GenBank/DDBJ whole genome shotgun (WGS) entry which is preliminary data.</text>
</comment>
<evidence type="ECO:0000256" key="10">
    <source>
        <dbReference type="SAM" id="MobiDB-lite"/>
    </source>
</evidence>
<dbReference type="EMBL" id="DTKL01000018">
    <property type="protein sequence ID" value="HGY93697.1"/>
    <property type="molecule type" value="Genomic_DNA"/>
</dbReference>
<evidence type="ECO:0000313" key="12">
    <source>
        <dbReference type="EMBL" id="HGY93697.1"/>
    </source>
</evidence>
<evidence type="ECO:0000256" key="4">
    <source>
        <dbReference type="ARBA" id="ARBA00019232"/>
    </source>
</evidence>
<evidence type="ECO:0000256" key="3">
    <source>
        <dbReference type="ARBA" id="ARBA00013208"/>
    </source>
</evidence>
<keyword evidence="8" id="KW-0472">Membrane</keyword>
<comment type="similarity">
    <text evidence="2 9">Belongs to the peptidase S26 family.</text>
</comment>
<evidence type="ECO:0000256" key="1">
    <source>
        <dbReference type="ARBA" id="ARBA00000677"/>
    </source>
</evidence>
<feature type="compositionally biased region" description="Low complexity" evidence="10">
    <location>
        <begin position="1"/>
        <end position="12"/>
    </location>
</feature>
<sequence length="258" mass="29332">MTSSPSASGPEPEATPPHYGPLHATASTLRLLVAIVFVFTFLVQPFRIPSASMEPTLLVGDFILVNKVIFAPPTRWASALLPYRNPRDGDIIVFHFPENPPEHVIKRILGGPGDRIHLRNGRVYRNGKLLVEPYALYLPAYPDRFRDDFPAVAYNYPGPDYHGWLSMQPDVRRGNLYVPPGDYFVMGDNRNDSRDSRYWGFVPRRNIVGPPVFIYFSLREPSGIPAPALPSDKLGQKSGFWSRLFNFARWDRIFRPVH</sequence>
<keyword evidence="6 8" id="KW-0378">Hydrolase</keyword>
<evidence type="ECO:0000256" key="8">
    <source>
        <dbReference type="RuleBase" id="RU003993"/>
    </source>
</evidence>
<proteinExistence type="inferred from homology"/>
<evidence type="ECO:0000259" key="11">
    <source>
        <dbReference type="Pfam" id="PF10502"/>
    </source>
</evidence>
<dbReference type="InterPro" id="IPR019756">
    <property type="entry name" value="Pept_S26A_signal_pept_1_Ser-AS"/>
</dbReference>
<dbReference type="InterPro" id="IPR036286">
    <property type="entry name" value="LexA/Signal_pep-like_sf"/>
</dbReference>
<dbReference type="GO" id="GO:0016020">
    <property type="term" value="C:membrane"/>
    <property type="evidence" value="ECO:0007669"/>
    <property type="project" value="UniProtKB-SubCell"/>
</dbReference>
<dbReference type="PRINTS" id="PR00727">
    <property type="entry name" value="LEADERPTASE"/>
</dbReference>
<dbReference type="InterPro" id="IPR019533">
    <property type="entry name" value="Peptidase_S26"/>
</dbReference>
<name>A0A7V4XRA3_9BACT</name>
<dbReference type="EC" id="3.4.21.89" evidence="3 8"/>
<dbReference type="NCBIfam" id="TIGR02227">
    <property type="entry name" value="sigpep_I_bact"/>
    <property type="match status" value="1"/>
</dbReference>
<feature type="domain" description="Peptidase S26" evidence="11">
    <location>
        <begin position="28"/>
        <end position="216"/>
    </location>
</feature>
<dbReference type="CDD" id="cd06530">
    <property type="entry name" value="S26_SPase_I"/>
    <property type="match status" value="1"/>
</dbReference>
<gene>
    <name evidence="12" type="primary">lepB</name>
    <name evidence="12" type="ORF">ENW50_03260</name>
</gene>